<proteinExistence type="predicted"/>
<dbReference type="HOGENOM" id="CLU_2640531_0_0_1"/>
<name>K1PAY3_MAGGI</name>
<protein>
    <submittedName>
        <fullName evidence="1">Uncharacterized protein</fullName>
    </submittedName>
</protein>
<dbReference type="AlphaFoldDB" id="K1PAY3"/>
<reference evidence="1" key="1">
    <citation type="journal article" date="2012" name="Nature">
        <title>The oyster genome reveals stress adaptation and complexity of shell formation.</title>
        <authorList>
            <person name="Zhang G."/>
            <person name="Fang X."/>
            <person name="Guo X."/>
            <person name="Li L."/>
            <person name="Luo R."/>
            <person name="Xu F."/>
            <person name="Yang P."/>
            <person name="Zhang L."/>
            <person name="Wang X."/>
            <person name="Qi H."/>
            <person name="Xiong Z."/>
            <person name="Que H."/>
            <person name="Xie Y."/>
            <person name="Holland P.W."/>
            <person name="Paps J."/>
            <person name="Zhu Y."/>
            <person name="Wu F."/>
            <person name="Chen Y."/>
            <person name="Wang J."/>
            <person name="Peng C."/>
            <person name="Meng J."/>
            <person name="Yang L."/>
            <person name="Liu J."/>
            <person name="Wen B."/>
            <person name="Zhang N."/>
            <person name="Huang Z."/>
            <person name="Zhu Q."/>
            <person name="Feng Y."/>
            <person name="Mount A."/>
            <person name="Hedgecock D."/>
            <person name="Xu Z."/>
            <person name="Liu Y."/>
            <person name="Domazet-Loso T."/>
            <person name="Du Y."/>
            <person name="Sun X."/>
            <person name="Zhang S."/>
            <person name="Liu B."/>
            <person name="Cheng P."/>
            <person name="Jiang X."/>
            <person name="Li J."/>
            <person name="Fan D."/>
            <person name="Wang W."/>
            <person name="Fu W."/>
            <person name="Wang T."/>
            <person name="Wang B."/>
            <person name="Zhang J."/>
            <person name="Peng Z."/>
            <person name="Li Y."/>
            <person name="Li N."/>
            <person name="Wang J."/>
            <person name="Chen M."/>
            <person name="He Y."/>
            <person name="Tan F."/>
            <person name="Song X."/>
            <person name="Zheng Q."/>
            <person name="Huang R."/>
            <person name="Yang H."/>
            <person name="Du X."/>
            <person name="Chen L."/>
            <person name="Yang M."/>
            <person name="Gaffney P.M."/>
            <person name="Wang S."/>
            <person name="Luo L."/>
            <person name="She Z."/>
            <person name="Ming Y."/>
            <person name="Huang W."/>
            <person name="Zhang S."/>
            <person name="Huang B."/>
            <person name="Zhang Y."/>
            <person name="Qu T."/>
            <person name="Ni P."/>
            <person name="Miao G."/>
            <person name="Wang J."/>
            <person name="Wang Q."/>
            <person name="Steinberg C.E."/>
            <person name="Wang H."/>
            <person name="Li N."/>
            <person name="Qian L."/>
            <person name="Zhang G."/>
            <person name="Li Y."/>
            <person name="Yang H."/>
            <person name="Liu X."/>
            <person name="Wang J."/>
            <person name="Yin Y."/>
            <person name="Wang J."/>
        </authorList>
    </citation>
    <scope>NUCLEOTIDE SEQUENCE [LARGE SCALE GENOMIC DNA]</scope>
    <source>
        <strain evidence="1">05x7-T-G4-1.051#20</strain>
    </source>
</reference>
<sequence>MMVLNLGFVKLEDSDILGILRPSCRFEMHTSLVQWDKAYQACKHRGLTLASLGDHAVLSTLSSFFEKAQSVYSPKISTLDSRSSVGNGRP</sequence>
<organism evidence="1">
    <name type="scientific">Magallana gigas</name>
    <name type="common">Pacific oyster</name>
    <name type="synonym">Crassostrea gigas</name>
    <dbReference type="NCBI Taxonomy" id="29159"/>
    <lineage>
        <taxon>Eukaryota</taxon>
        <taxon>Metazoa</taxon>
        <taxon>Spiralia</taxon>
        <taxon>Lophotrochozoa</taxon>
        <taxon>Mollusca</taxon>
        <taxon>Bivalvia</taxon>
        <taxon>Autobranchia</taxon>
        <taxon>Pteriomorphia</taxon>
        <taxon>Ostreida</taxon>
        <taxon>Ostreoidea</taxon>
        <taxon>Ostreidae</taxon>
        <taxon>Magallana</taxon>
    </lineage>
</organism>
<evidence type="ECO:0000313" key="1">
    <source>
        <dbReference type="EMBL" id="EKC20967.1"/>
    </source>
</evidence>
<accession>K1PAY3</accession>
<dbReference type="InParanoid" id="K1PAY3"/>
<gene>
    <name evidence="1" type="ORF">CGI_10004980</name>
</gene>
<dbReference type="EMBL" id="JH817307">
    <property type="protein sequence ID" value="EKC20967.1"/>
    <property type="molecule type" value="Genomic_DNA"/>
</dbReference>